<protein>
    <recommendedName>
        <fullName evidence="2">PI-PLC Y-box domain-containing protein</fullName>
    </recommendedName>
</protein>
<dbReference type="EMBL" id="CALLCH030000001">
    <property type="protein sequence ID" value="CAI4211042.1"/>
    <property type="molecule type" value="Genomic_DNA"/>
</dbReference>
<dbReference type="Proteomes" id="UP000838763">
    <property type="component" value="Unassembled WGS sequence"/>
</dbReference>
<dbReference type="AlphaFoldDB" id="A0A9P1M680"/>
<evidence type="ECO:0000313" key="3">
    <source>
        <dbReference type="EMBL" id="CAI4211042.1"/>
    </source>
</evidence>
<feature type="domain" description="PI-PLC Y-box" evidence="2">
    <location>
        <begin position="137"/>
        <end position="230"/>
    </location>
</feature>
<dbReference type="PROSITE" id="PS50007">
    <property type="entry name" value="PIPLC_X_DOMAIN"/>
    <property type="match status" value="1"/>
</dbReference>
<dbReference type="CDD" id="cd00275">
    <property type="entry name" value="C2_PLC_like"/>
    <property type="match status" value="1"/>
</dbReference>
<sequence length="367" mass="42038">MDHKRGVSHESIPILAGTLRDKVEDTIHSTRQFIRDHSPRPSVRKLGQNQDSESSSQTQVSDGHKESAFQTTDLPIIVSLEVLADEDQQEVMVQIMKEEWAGLLLTGPLDGCDPKFHAPRLEDLRRKILRVAICRNLGNLSIYTFSQHFKGFDNRTTKKPGHIFSVSESRIHELSTTNPYELFQHNKNFMMRAYPDGSRMVAMNWQNLDEGMMLNEGMFADEEGWVLKPKGYGALERETETYHDTVPRSKLDLKITILAGEKRDKTEGTIVECKQKTRTTESDHPDFGKSGYTFSFKGIYGTNQEFAFIRFKIEDDQSRVASREILSWACIRLDRLRCGYRFVSLMDPKGCPISDGKLLIKVEKTLR</sequence>
<dbReference type="SUPFAM" id="SSF51695">
    <property type="entry name" value="PLC-like phosphodiesterases"/>
    <property type="match status" value="1"/>
</dbReference>
<dbReference type="OrthoDB" id="269822at2759"/>
<name>A0A9P1M680_9PEZI</name>
<dbReference type="Gene3D" id="3.20.20.190">
    <property type="entry name" value="Phosphatidylinositol (PI) phosphodiesterase"/>
    <property type="match status" value="1"/>
</dbReference>
<dbReference type="SMART" id="SM00149">
    <property type="entry name" value="PLCYc"/>
    <property type="match status" value="1"/>
</dbReference>
<dbReference type="InterPro" id="IPR001711">
    <property type="entry name" value="PLipase_C_Pinositol-sp_Y"/>
</dbReference>
<dbReference type="PANTHER" id="PTHR10336">
    <property type="entry name" value="PHOSPHOINOSITIDE-SPECIFIC PHOSPHOLIPASE C FAMILY PROTEIN"/>
    <property type="match status" value="1"/>
</dbReference>
<dbReference type="InterPro" id="IPR000909">
    <property type="entry name" value="PLipase_C_PInositol-sp_X_dom"/>
</dbReference>
<dbReference type="SUPFAM" id="SSF49562">
    <property type="entry name" value="C2 domain (Calcium/lipid-binding domain, CaLB)"/>
    <property type="match status" value="1"/>
</dbReference>
<dbReference type="PANTHER" id="PTHR10336:SF82">
    <property type="entry name" value="PHOSPHOINOSITIDE PHOSPHOLIPASE C"/>
    <property type="match status" value="1"/>
</dbReference>
<dbReference type="GO" id="GO:0048015">
    <property type="term" value="P:phosphatidylinositol-mediated signaling"/>
    <property type="evidence" value="ECO:0007669"/>
    <property type="project" value="TreeGrafter"/>
</dbReference>
<feature type="region of interest" description="Disordered" evidence="1">
    <location>
        <begin position="34"/>
        <end position="67"/>
    </location>
</feature>
<evidence type="ECO:0000256" key="1">
    <source>
        <dbReference type="SAM" id="MobiDB-lite"/>
    </source>
</evidence>
<reference evidence="3" key="1">
    <citation type="submission" date="2022-11" db="EMBL/GenBank/DDBJ databases">
        <authorList>
            <person name="Scott C."/>
            <person name="Bruce N."/>
        </authorList>
    </citation>
    <scope>NUCLEOTIDE SEQUENCE</scope>
</reference>
<keyword evidence="4" id="KW-1185">Reference proteome</keyword>
<dbReference type="GO" id="GO:0006629">
    <property type="term" value="P:lipid metabolic process"/>
    <property type="evidence" value="ECO:0007669"/>
    <property type="project" value="InterPro"/>
</dbReference>
<dbReference type="InterPro" id="IPR017946">
    <property type="entry name" value="PLC-like_Pdiesterase_TIM-brl"/>
</dbReference>
<dbReference type="InterPro" id="IPR035892">
    <property type="entry name" value="C2_domain_sf"/>
</dbReference>
<evidence type="ECO:0000313" key="4">
    <source>
        <dbReference type="Proteomes" id="UP000838763"/>
    </source>
</evidence>
<dbReference type="GO" id="GO:0004435">
    <property type="term" value="F:phosphatidylinositol-4,5-bisphosphate phospholipase C activity"/>
    <property type="evidence" value="ECO:0007669"/>
    <property type="project" value="InterPro"/>
</dbReference>
<dbReference type="InterPro" id="IPR001192">
    <property type="entry name" value="PI-PLC_fam"/>
</dbReference>
<gene>
    <name evidence="3" type="ORF">PPNO1_LOCUS838</name>
</gene>
<evidence type="ECO:0000259" key="2">
    <source>
        <dbReference type="PROSITE" id="PS50008"/>
    </source>
</evidence>
<comment type="caution">
    <text evidence="3">The sequence shown here is derived from an EMBL/GenBank/DDBJ whole genome shotgun (WGS) entry which is preliminary data.</text>
</comment>
<dbReference type="Pfam" id="PF00388">
    <property type="entry name" value="PI-PLC-X"/>
    <property type="match status" value="1"/>
</dbReference>
<proteinExistence type="predicted"/>
<feature type="compositionally biased region" description="Polar residues" evidence="1">
    <location>
        <begin position="47"/>
        <end position="61"/>
    </location>
</feature>
<dbReference type="Pfam" id="PF00387">
    <property type="entry name" value="PI-PLC-Y"/>
    <property type="match status" value="1"/>
</dbReference>
<dbReference type="GO" id="GO:0051209">
    <property type="term" value="P:release of sequestered calcium ion into cytosol"/>
    <property type="evidence" value="ECO:0007669"/>
    <property type="project" value="TreeGrafter"/>
</dbReference>
<organism evidence="3 4">
    <name type="scientific">Parascedosporium putredinis</name>
    <dbReference type="NCBI Taxonomy" id="1442378"/>
    <lineage>
        <taxon>Eukaryota</taxon>
        <taxon>Fungi</taxon>
        <taxon>Dikarya</taxon>
        <taxon>Ascomycota</taxon>
        <taxon>Pezizomycotina</taxon>
        <taxon>Sordariomycetes</taxon>
        <taxon>Hypocreomycetidae</taxon>
        <taxon>Microascales</taxon>
        <taxon>Microascaceae</taxon>
        <taxon>Parascedosporium</taxon>
    </lineage>
</organism>
<accession>A0A9P1M680</accession>
<dbReference type="PROSITE" id="PS50008">
    <property type="entry name" value="PIPLC_Y_DOMAIN"/>
    <property type="match status" value="1"/>
</dbReference>
<dbReference type="Gene3D" id="2.60.40.150">
    <property type="entry name" value="C2 domain"/>
    <property type="match status" value="1"/>
</dbReference>